<reference evidence="2" key="1">
    <citation type="submission" date="2020-06" db="EMBL/GenBank/DDBJ databases">
        <title>Draft genome of Bugula neritina, a colonial animal packing powerful symbionts and potential medicines.</title>
        <authorList>
            <person name="Rayko M."/>
        </authorList>
    </citation>
    <scope>NUCLEOTIDE SEQUENCE [LARGE SCALE GENOMIC DNA]</scope>
    <source>
        <strain evidence="2">Kwan_BN1</strain>
    </source>
</reference>
<keyword evidence="3" id="KW-1185">Reference proteome</keyword>
<evidence type="ECO:0000313" key="2">
    <source>
        <dbReference type="EMBL" id="KAF6026027.1"/>
    </source>
</evidence>
<organism evidence="2 3">
    <name type="scientific">Bugula neritina</name>
    <name type="common">Brown bryozoan</name>
    <name type="synonym">Sertularia neritina</name>
    <dbReference type="NCBI Taxonomy" id="10212"/>
    <lineage>
        <taxon>Eukaryota</taxon>
        <taxon>Metazoa</taxon>
        <taxon>Spiralia</taxon>
        <taxon>Lophotrochozoa</taxon>
        <taxon>Bryozoa</taxon>
        <taxon>Gymnolaemata</taxon>
        <taxon>Cheilostomatida</taxon>
        <taxon>Flustrina</taxon>
        <taxon>Buguloidea</taxon>
        <taxon>Bugulidae</taxon>
        <taxon>Bugula</taxon>
    </lineage>
</organism>
<comment type="caution">
    <text evidence="2">The sequence shown here is derived from an EMBL/GenBank/DDBJ whole genome shotgun (WGS) entry which is preliminary data.</text>
</comment>
<dbReference type="AlphaFoldDB" id="A0A7J7JIZ1"/>
<proteinExistence type="predicted"/>
<gene>
    <name evidence="2" type="ORF">EB796_015662</name>
</gene>
<feature type="region of interest" description="Disordered" evidence="1">
    <location>
        <begin position="62"/>
        <end position="85"/>
    </location>
</feature>
<evidence type="ECO:0000256" key="1">
    <source>
        <dbReference type="SAM" id="MobiDB-lite"/>
    </source>
</evidence>
<dbReference type="EMBL" id="VXIV02002368">
    <property type="protein sequence ID" value="KAF6026027.1"/>
    <property type="molecule type" value="Genomic_DNA"/>
</dbReference>
<sequence>MSATKLTIHLSSLPDREVDLIILAEQKQDLSQRPVVGQTLSEREADELERFVNELNRRGGQGRLANSVANSSQSDLPTSTITATDALSDLSDDDENLYPDEEDVENMKFIRLRLNPTSNPNIIQLFSNTDKVFKTTPKRGRALIINNMNFEKRPDLCRKVQMWM</sequence>
<name>A0A7J7JIZ1_BUGNE</name>
<evidence type="ECO:0000313" key="3">
    <source>
        <dbReference type="Proteomes" id="UP000593567"/>
    </source>
</evidence>
<protein>
    <submittedName>
        <fullName evidence="2">Uncharacterized protein</fullName>
    </submittedName>
</protein>
<dbReference type="Proteomes" id="UP000593567">
    <property type="component" value="Unassembled WGS sequence"/>
</dbReference>
<accession>A0A7J7JIZ1</accession>
<feature type="compositionally biased region" description="Polar residues" evidence="1">
    <location>
        <begin position="67"/>
        <end position="81"/>
    </location>
</feature>